<dbReference type="EMBL" id="JYDT01000266">
    <property type="protein sequence ID" value="KRY81087.1"/>
    <property type="molecule type" value="Genomic_DNA"/>
</dbReference>
<dbReference type="EMBL" id="JYDR01000369">
    <property type="protein sequence ID" value="KRY64530.1"/>
    <property type="molecule type" value="Genomic_DNA"/>
</dbReference>
<accession>A0A0V1DTQ1</accession>
<dbReference type="EMBL" id="JYDV01000159">
    <property type="protein sequence ID" value="KRZ28007.1"/>
    <property type="molecule type" value="Genomic_DNA"/>
</dbReference>
<dbReference type="OrthoDB" id="5920635at2759"/>
<gene>
    <name evidence="1" type="ORF">T4A_12378</name>
    <name evidence="3" type="ORF">T4C_13245</name>
    <name evidence="2" type="ORF">T4D_284</name>
</gene>
<dbReference type="Proteomes" id="UP000054995">
    <property type="component" value="Unassembled WGS sequence"/>
</dbReference>
<evidence type="ECO:0000313" key="1">
    <source>
        <dbReference type="EMBL" id="KRY64530.1"/>
    </source>
</evidence>
<evidence type="ECO:0000313" key="4">
    <source>
        <dbReference type="Proteomes" id="UP000054632"/>
    </source>
</evidence>
<evidence type="ECO:0000313" key="3">
    <source>
        <dbReference type="EMBL" id="KRZ28007.1"/>
    </source>
</evidence>
<organism evidence="1 4">
    <name type="scientific">Trichinella pseudospiralis</name>
    <name type="common">Parasitic roundworm</name>
    <dbReference type="NCBI Taxonomy" id="6337"/>
    <lineage>
        <taxon>Eukaryota</taxon>
        <taxon>Metazoa</taxon>
        <taxon>Ecdysozoa</taxon>
        <taxon>Nematoda</taxon>
        <taxon>Enoplea</taxon>
        <taxon>Dorylaimia</taxon>
        <taxon>Trichinellida</taxon>
        <taxon>Trichinellidae</taxon>
        <taxon>Trichinella</taxon>
    </lineage>
</organism>
<reference evidence="4 5" key="1">
    <citation type="submission" date="2015-01" db="EMBL/GenBank/DDBJ databases">
        <title>Evolution of Trichinella species and genotypes.</title>
        <authorList>
            <person name="Korhonen P.K."/>
            <person name="Edoardo P."/>
            <person name="Giuseppe L.R."/>
            <person name="Gasser R.B."/>
        </authorList>
    </citation>
    <scope>NUCLEOTIDE SEQUENCE [LARGE SCALE GENOMIC DNA]</scope>
    <source>
        <strain evidence="1">ISS13</strain>
        <strain evidence="3">ISS176</strain>
        <strain evidence="2">ISS470</strain>
    </source>
</reference>
<protein>
    <submittedName>
        <fullName evidence="1">Uncharacterized protein</fullName>
    </submittedName>
</protein>
<dbReference type="AlphaFoldDB" id="A0A0V1DTQ1"/>
<evidence type="ECO:0000313" key="5">
    <source>
        <dbReference type="Proteomes" id="UP000054826"/>
    </source>
</evidence>
<proteinExistence type="predicted"/>
<sequence>MLKKRSAEEAKTIPQIFDEEAAAASAESSTSGQFPFFREIRSAMYKQQAKRFPRLQTSSGSSFCT</sequence>
<comment type="caution">
    <text evidence="1">The sequence shown here is derived from an EMBL/GenBank/DDBJ whole genome shotgun (WGS) entry which is preliminary data.</text>
</comment>
<dbReference type="Proteomes" id="UP000054632">
    <property type="component" value="Unassembled WGS sequence"/>
</dbReference>
<dbReference type="Proteomes" id="UP000054826">
    <property type="component" value="Unassembled WGS sequence"/>
</dbReference>
<evidence type="ECO:0000313" key="6">
    <source>
        <dbReference type="Proteomes" id="UP000054995"/>
    </source>
</evidence>
<keyword evidence="6" id="KW-1185">Reference proteome</keyword>
<evidence type="ECO:0000313" key="2">
    <source>
        <dbReference type="EMBL" id="KRY81087.1"/>
    </source>
</evidence>
<name>A0A0V1DTQ1_TRIPS</name>